<evidence type="ECO:0000256" key="1">
    <source>
        <dbReference type="SAM" id="MobiDB-lite"/>
    </source>
</evidence>
<dbReference type="AlphaFoldDB" id="A0AA85J7T4"/>
<feature type="compositionally biased region" description="Polar residues" evidence="1">
    <location>
        <begin position="70"/>
        <end position="84"/>
    </location>
</feature>
<organism evidence="2 3">
    <name type="scientific">Trichobilharzia regenti</name>
    <name type="common">Nasal bird schistosome</name>
    <dbReference type="NCBI Taxonomy" id="157069"/>
    <lineage>
        <taxon>Eukaryota</taxon>
        <taxon>Metazoa</taxon>
        <taxon>Spiralia</taxon>
        <taxon>Lophotrochozoa</taxon>
        <taxon>Platyhelminthes</taxon>
        <taxon>Trematoda</taxon>
        <taxon>Digenea</taxon>
        <taxon>Strigeidida</taxon>
        <taxon>Schistosomatoidea</taxon>
        <taxon>Schistosomatidae</taxon>
        <taxon>Trichobilharzia</taxon>
    </lineage>
</organism>
<evidence type="ECO:0000313" key="2">
    <source>
        <dbReference type="Proteomes" id="UP000050795"/>
    </source>
</evidence>
<name>A0AA85J7T4_TRIRE</name>
<feature type="region of interest" description="Disordered" evidence="1">
    <location>
        <begin position="53"/>
        <end position="84"/>
    </location>
</feature>
<evidence type="ECO:0000313" key="3">
    <source>
        <dbReference type="WBParaSite" id="TREG1_139210.1"/>
    </source>
</evidence>
<sequence length="151" mass="16466">NTLTNTFKASINPIKAKYPHPQTYLYSATMTKDVLKLRRAALSSNAVFISSNDPLQKAEEQGGGEKGNSTEKINPTDQLQSSTATPAAANSIDTMIKCLKTGFPAGLSHYCLPIRLTDRATMLDWIVESVTRTNVLEKLGISEDKNQSTDC</sequence>
<reference evidence="2" key="1">
    <citation type="submission" date="2022-06" db="EMBL/GenBank/DDBJ databases">
        <authorList>
            <person name="Berger JAMES D."/>
            <person name="Berger JAMES D."/>
        </authorList>
    </citation>
    <scope>NUCLEOTIDE SEQUENCE [LARGE SCALE GENOMIC DNA]</scope>
</reference>
<accession>A0AA85J7T4</accession>
<dbReference type="WBParaSite" id="TREG1_139210.1">
    <property type="protein sequence ID" value="TREG1_139210.1"/>
    <property type="gene ID" value="TREG1_139210"/>
</dbReference>
<keyword evidence="2" id="KW-1185">Reference proteome</keyword>
<protein>
    <submittedName>
        <fullName evidence="3">Uncharacterized protein</fullName>
    </submittedName>
</protein>
<dbReference type="Proteomes" id="UP000050795">
    <property type="component" value="Unassembled WGS sequence"/>
</dbReference>
<proteinExistence type="predicted"/>
<reference evidence="3" key="2">
    <citation type="submission" date="2023-11" db="UniProtKB">
        <authorList>
            <consortium name="WormBaseParasite"/>
        </authorList>
    </citation>
    <scope>IDENTIFICATION</scope>
</reference>